<gene>
    <name evidence="1" type="ORF">AKJ09_10593</name>
</gene>
<evidence type="ECO:0000313" key="1">
    <source>
        <dbReference type="EMBL" id="AKV03930.1"/>
    </source>
</evidence>
<proteinExistence type="predicted"/>
<organism evidence="1 2">
    <name type="scientific">Labilithrix luteola</name>
    <dbReference type="NCBI Taxonomy" id="1391654"/>
    <lineage>
        <taxon>Bacteria</taxon>
        <taxon>Pseudomonadati</taxon>
        <taxon>Myxococcota</taxon>
        <taxon>Polyangia</taxon>
        <taxon>Polyangiales</taxon>
        <taxon>Labilitrichaceae</taxon>
        <taxon>Labilithrix</taxon>
    </lineage>
</organism>
<name>A0A0K1QER8_9BACT</name>
<protein>
    <submittedName>
        <fullName evidence="1">Uncharacterized protein</fullName>
    </submittedName>
</protein>
<dbReference type="KEGG" id="llu:AKJ09_10593"/>
<dbReference type="AlphaFoldDB" id="A0A0K1QER8"/>
<keyword evidence="2" id="KW-1185">Reference proteome</keyword>
<accession>A0A0K1QER8</accession>
<evidence type="ECO:0000313" key="2">
    <source>
        <dbReference type="Proteomes" id="UP000064967"/>
    </source>
</evidence>
<dbReference type="EMBL" id="CP012333">
    <property type="protein sequence ID" value="AKV03930.1"/>
    <property type="molecule type" value="Genomic_DNA"/>
</dbReference>
<reference evidence="1 2" key="1">
    <citation type="submission" date="2015-08" db="EMBL/GenBank/DDBJ databases">
        <authorList>
            <person name="Babu N.S."/>
            <person name="Beckwith C.J."/>
            <person name="Beseler K.G."/>
            <person name="Brison A."/>
            <person name="Carone J.V."/>
            <person name="Caskin T.P."/>
            <person name="Diamond M."/>
            <person name="Durham M.E."/>
            <person name="Foxe J.M."/>
            <person name="Go M."/>
            <person name="Henderson B.A."/>
            <person name="Jones I.B."/>
            <person name="McGettigan J.A."/>
            <person name="Micheletti S.J."/>
            <person name="Nasrallah M.E."/>
            <person name="Ortiz D."/>
            <person name="Piller C.R."/>
            <person name="Privatt S.R."/>
            <person name="Schneider S.L."/>
            <person name="Sharp S."/>
            <person name="Smith T.C."/>
            <person name="Stanton J.D."/>
            <person name="Ullery H.E."/>
            <person name="Wilson R.J."/>
            <person name="Serrano M.G."/>
            <person name="Buck G."/>
            <person name="Lee V."/>
            <person name="Wang Y."/>
            <person name="Carvalho R."/>
            <person name="Voegtly L."/>
            <person name="Shi R."/>
            <person name="Duckworth R."/>
            <person name="Johnson A."/>
            <person name="Loviza R."/>
            <person name="Walstead R."/>
            <person name="Shah Z."/>
            <person name="Kiflezghi M."/>
            <person name="Wade K."/>
            <person name="Ball S.L."/>
            <person name="Bradley K.W."/>
            <person name="Asai D.J."/>
            <person name="Bowman C.A."/>
            <person name="Russell D.A."/>
            <person name="Pope W.H."/>
            <person name="Jacobs-Sera D."/>
            <person name="Hendrix R.W."/>
            <person name="Hatfull G.F."/>
        </authorList>
    </citation>
    <scope>NUCLEOTIDE SEQUENCE [LARGE SCALE GENOMIC DNA]</scope>
    <source>
        <strain evidence="1 2">DSM 27648</strain>
    </source>
</reference>
<dbReference type="Proteomes" id="UP000064967">
    <property type="component" value="Chromosome"/>
</dbReference>
<sequence length="40" mass="4084">MFGGRVSSPKVLGVAGPLGFSLAESDESLPQAKYAENVSS</sequence>